<dbReference type="InterPro" id="IPR002933">
    <property type="entry name" value="Peptidase_M20"/>
</dbReference>
<dbReference type="SUPFAM" id="SSF53187">
    <property type="entry name" value="Zn-dependent exopeptidases"/>
    <property type="match status" value="1"/>
</dbReference>
<dbReference type="NCBIfam" id="TIGR01891">
    <property type="entry name" value="amidohydrolases"/>
    <property type="match status" value="1"/>
</dbReference>
<evidence type="ECO:0000313" key="5">
    <source>
        <dbReference type="Proteomes" id="UP000701801"/>
    </source>
</evidence>
<dbReference type="CDD" id="cd05672">
    <property type="entry name" value="M20_ACY1L2-like"/>
    <property type="match status" value="1"/>
</dbReference>
<evidence type="ECO:0000259" key="3">
    <source>
        <dbReference type="Pfam" id="PF07687"/>
    </source>
</evidence>
<organism evidence="4 5">
    <name type="scientific">Hymenoscyphus albidus</name>
    <dbReference type="NCBI Taxonomy" id="595503"/>
    <lineage>
        <taxon>Eukaryota</taxon>
        <taxon>Fungi</taxon>
        <taxon>Dikarya</taxon>
        <taxon>Ascomycota</taxon>
        <taxon>Pezizomycotina</taxon>
        <taxon>Leotiomycetes</taxon>
        <taxon>Helotiales</taxon>
        <taxon>Helotiaceae</taxon>
        <taxon>Hymenoscyphus</taxon>
    </lineage>
</organism>
<dbReference type="Gene3D" id="3.40.630.10">
    <property type="entry name" value="Zn peptidases"/>
    <property type="match status" value="1"/>
</dbReference>
<dbReference type="FunFam" id="3.30.70.360:FF:000004">
    <property type="entry name" value="Peptidase M20 domain-containing protein 2"/>
    <property type="match status" value="1"/>
</dbReference>
<evidence type="ECO:0000313" key="4">
    <source>
        <dbReference type="EMBL" id="CAG8979047.1"/>
    </source>
</evidence>
<dbReference type="SUPFAM" id="SSF55031">
    <property type="entry name" value="Bacterial exopeptidase dimerisation domain"/>
    <property type="match status" value="1"/>
</dbReference>
<dbReference type="Proteomes" id="UP000701801">
    <property type="component" value="Unassembled WGS sequence"/>
</dbReference>
<reference evidence="4" key="1">
    <citation type="submission" date="2021-07" db="EMBL/GenBank/DDBJ databases">
        <authorList>
            <person name="Durling M."/>
        </authorList>
    </citation>
    <scope>NUCLEOTIDE SEQUENCE</scope>
</reference>
<evidence type="ECO:0000256" key="1">
    <source>
        <dbReference type="ARBA" id="ARBA00006247"/>
    </source>
</evidence>
<dbReference type="PANTHER" id="PTHR30575:SF0">
    <property type="entry name" value="XAA-ARG DIPEPTIDASE"/>
    <property type="match status" value="1"/>
</dbReference>
<dbReference type="InterPro" id="IPR011650">
    <property type="entry name" value="Peptidase_M20_dimer"/>
</dbReference>
<comment type="caution">
    <text evidence="4">The sequence shown here is derived from an EMBL/GenBank/DDBJ whole genome shotgun (WGS) entry which is preliminary data.</text>
</comment>
<dbReference type="InterPro" id="IPR017439">
    <property type="entry name" value="Amidohydrolase"/>
</dbReference>
<dbReference type="PANTHER" id="PTHR30575">
    <property type="entry name" value="PEPTIDASE M20"/>
    <property type="match status" value="1"/>
</dbReference>
<dbReference type="Pfam" id="PF07687">
    <property type="entry name" value="M20_dimer"/>
    <property type="match status" value="1"/>
</dbReference>
<accession>A0A9N9LT31</accession>
<dbReference type="OrthoDB" id="6119954at2759"/>
<proteinExistence type="inferred from homology"/>
<dbReference type="PIRSF" id="PIRSF037226">
    <property type="entry name" value="Amidohydrolase_ACY1L2_prd"/>
    <property type="match status" value="1"/>
</dbReference>
<dbReference type="Pfam" id="PF01546">
    <property type="entry name" value="Peptidase_M20"/>
    <property type="match status" value="1"/>
</dbReference>
<protein>
    <recommendedName>
        <fullName evidence="2">Peptidase M20 domain-containing protein 2</fullName>
    </recommendedName>
</protein>
<name>A0A9N9LT31_9HELO</name>
<dbReference type="InterPro" id="IPR036264">
    <property type="entry name" value="Bact_exopeptidase_dim_dom"/>
</dbReference>
<feature type="domain" description="Peptidase M20 dimerisation" evidence="3">
    <location>
        <begin position="195"/>
        <end position="289"/>
    </location>
</feature>
<gene>
    <name evidence="4" type="ORF">HYALB_00013211</name>
</gene>
<sequence length="423" mass="45560">MTKMKALSVGHNTKLAMSHNHNASKIIKGTIDADDDGLRDINLKIHANPELCFKEYHAHDNIIKFLEDRNFKVKKHAYGLETSFEAEHGEGGRLLVFNAEYDALPGIGHACGHNLIATSSIAAFLGVAAALKESKIPGRVRLLGTPAEEGGGGKLVLIEKGAYRDVDACMMLHPAAPVEDPKFSGKSFIKSSAATHFNVHFTGKAAHAAQHPYEGINALDAVVLGYNAVSMLRQQIRSYERVHGIITKSGAANNIIPADTSLDYCVRSATIAEMESLQDRVIKCFDAAALATGCKVEYEKATAYADLCPNYVLCKLYADAMGDLDSPVTLDTSSVISASTDMGNVTYVCPGFHAMFGIPVTEGSANHTPGFTACAATIEAHRLTITAAKGMAIAGWQVLESEEVAAQVRRQFENDDKKRNHQN</sequence>
<keyword evidence="5" id="KW-1185">Reference proteome</keyword>
<comment type="similarity">
    <text evidence="1 2">Belongs to the peptidase M20A family.</text>
</comment>
<dbReference type="GO" id="GO:0016805">
    <property type="term" value="F:dipeptidase activity"/>
    <property type="evidence" value="ECO:0007669"/>
    <property type="project" value="InterPro"/>
</dbReference>
<dbReference type="InterPro" id="IPR052030">
    <property type="entry name" value="Peptidase_M20/M20A_hydrolases"/>
</dbReference>
<evidence type="ECO:0000256" key="2">
    <source>
        <dbReference type="PIRNR" id="PIRNR037226"/>
    </source>
</evidence>
<dbReference type="EMBL" id="CAJVRM010000295">
    <property type="protein sequence ID" value="CAG8979047.1"/>
    <property type="molecule type" value="Genomic_DNA"/>
</dbReference>
<dbReference type="Gene3D" id="3.30.70.360">
    <property type="match status" value="1"/>
</dbReference>
<dbReference type="AlphaFoldDB" id="A0A9N9LT31"/>
<dbReference type="InterPro" id="IPR017144">
    <property type="entry name" value="Xaa-Arg_dipeptidase"/>
</dbReference>